<protein>
    <recommendedName>
        <fullName evidence="7">Endoribonuclease YbeY</fullName>
        <ecNumber evidence="7">3.1.-.-</ecNumber>
    </recommendedName>
</protein>
<comment type="similarity">
    <text evidence="1 7">Belongs to the endoribonuclease YbeY family.</text>
</comment>
<evidence type="ECO:0000256" key="4">
    <source>
        <dbReference type="ARBA" id="ARBA00022759"/>
    </source>
</evidence>
<dbReference type="InterPro" id="IPR020549">
    <property type="entry name" value="YbeY_CS"/>
</dbReference>
<evidence type="ECO:0000256" key="6">
    <source>
        <dbReference type="ARBA" id="ARBA00022833"/>
    </source>
</evidence>
<proteinExistence type="inferred from homology"/>
<dbReference type="AlphaFoldDB" id="A0A5E4V1D7"/>
<dbReference type="GO" id="GO:0008270">
    <property type="term" value="F:zinc ion binding"/>
    <property type="evidence" value="ECO:0007669"/>
    <property type="project" value="UniProtKB-UniRule"/>
</dbReference>
<feature type="region of interest" description="Disordered" evidence="8">
    <location>
        <begin position="152"/>
        <end position="202"/>
    </location>
</feature>
<accession>A0A5E4V1D7</accession>
<dbReference type="PANTHER" id="PTHR46986:SF1">
    <property type="entry name" value="ENDORIBONUCLEASE YBEY, CHLOROPLASTIC"/>
    <property type="match status" value="1"/>
</dbReference>
<dbReference type="Proteomes" id="UP000366819">
    <property type="component" value="Unassembled WGS sequence"/>
</dbReference>
<dbReference type="GO" id="GO:0005737">
    <property type="term" value="C:cytoplasm"/>
    <property type="evidence" value="ECO:0007669"/>
    <property type="project" value="UniProtKB-SubCell"/>
</dbReference>
<dbReference type="SUPFAM" id="SSF55486">
    <property type="entry name" value="Metalloproteases ('zincins'), catalytic domain"/>
    <property type="match status" value="1"/>
</dbReference>
<keyword evidence="5 7" id="KW-0378">Hydrolase</keyword>
<keyword evidence="2 7" id="KW-0540">Nuclease</keyword>
<reference evidence="9 10" key="1">
    <citation type="submission" date="2019-08" db="EMBL/GenBank/DDBJ databases">
        <authorList>
            <person name="Peeters C."/>
        </authorList>
    </citation>
    <scope>NUCLEOTIDE SEQUENCE [LARGE SCALE GENOMIC DNA]</scope>
    <source>
        <strain evidence="9 10">LMG 31011</strain>
    </source>
</reference>
<dbReference type="EMBL" id="CABPSN010000003">
    <property type="protein sequence ID" value="VVE04590.1"/>
    <property type="molecule type" value="Genomic_DNA"/>
</dbReference>
<keyword evidence="10" id="KW-1185">Reference proteome</keyword>
<keyword evidence="7" id="KW-0698">rRNA processing</keyword>
<feature type="compositionally biased region" description="Low complexity" evidence="8">
    <location>
        <begin position="157"/>
        <end position="172"/>
    </location>
</feature>
<dbReference type="GO" id="GO:0006364">
    <property type="term" value="P:rRNA processing"/>
    <property type="evidence" value="ECO:0007669"/>
    <property type="project" value="UniProtKB-UniRule"/>
</dbReference>
<dbReference type="GO" id="GO:0004222">
    <property type="term" value="F:metalloendopeptidase activity"/>
    <property type="evidence" value="ECO:0007669"/>
    <property type="project" value="InterPro"/>
</dbReference>
<dbReference type="Gene3D" id="3.40.390.30">
    <property type="entry name" value="Metalloproteases ('zincins'), catalytic domain"/>
    <property type="match status" value="1"/>
</dbReference>
<comment type="cofactor">
    <cofactor evidence="7">
        <name>Zn(2+)</name>
        <dbReference type="ChEBI" id="CHEBI:29105"/>
    </cofactor>
    <text evidence="7">Binds 1 zinc ion.</text>
</comment>
<feature type="binding site" evidence="7">
    <location>
        <position position="129"/>
    </location>
    <ligand>
        <name>Zn(2+)</name>
        <dbReference type="ChEBI" id="CHEBI:29105"/>
        <note>catalytic</note>
    </ligand>
</feature>
<dbReference type="GO" id="GO:0004521">
    <property type="term" value="F:RNA endonuclease activity"/>
    <property type="evidence" value="ECO:0007669"/>
    <property type="project" value="UniProtKB-UniRule"/>
</dbReference>
<dbReference type="EC" id="3.1.-.-" evidence="7"/>
<keyword evidence="3 7" id="KW-0479">Metal-binding</keyword>
<dbReference type="PROSITE" id="PS01306">
    <property type="entry name" value="UPF0054"/>
    <property type="match status" value="1"/>
</dbReference>
<evidence type="ECO:0000256" key="5">
    <source>
        <dbReference type="ARBA" id="ARBA00022801"/>
    </source>
</evidence>
<dbReference type="PANTHER" id="PTHR46986">
    <property type="entry name" value="ENDORIBONUCLEASE YBEY, CHLOROPLASTIC"/>
    <property type="match status" value="1"/>
</dbReference>
<feature type="binding site" evidence="7">
    <location>
        <position position="119"/>
    </location>
    <ligand>
        <name>Zn(2+)</name>
        <dbReference type="ChEBI" id="CHEBI:29105"/>
        <note>catalytic</note>
    </ligand>
</feature>
<dbReference type="InterPro" id="IPR023091">
    <property type="entry name" value="MetalPrtase_cat_dom_sf_prd"/>
</dbReference>
<evidence type="ECO:0000256" key="8">
    <source>
        <dbReference type="SAM" id="MobiDB-lite"/>
    </source>
</evidence>
<comment type="function">
    <text evidence="7">Single strand-specific metallo-endoribonuclease involved in late-stage 70S ribosome quality control and in maturation of the 3' terminus of the 16S rRNA.</text>
</comment>
<evidence type="ECO:0000256" key="3">
    <source>
        <dbReference type="ARBA" id="ARBA00022723"/>
    </source>
</evidence>
<keyword evidence="7" id="KW-0963">Cytoplasm</keyword>
<organism evidence="9 10">
    <name type="scientific">Pandoraea aquatica</name>
    <dbReference type="NCBI Taxonomy" id="2508290"/>
    <lineage>
        <taxon>Bacteria</taxon>
        <taxon>Pseudomonadati</taxon>
        <taxon>Pseudomonadota</taxon>
        <taxon>Betaproteobacteria</taxon>
        <taxon>Burkholderiales</taxon>
        <taxon>Burkholderiaceae</taxon>
        <taxon>Pandoraea</taxon>
    </lineage>
</organism>
<dbReference type="NCBIfam" id="TIGR00043">
    <property type="entry name" value="rRNA maturation RNase YbeY"/>
    <property type="match status" value="1"/>
</dbReference>
<evidence type="ECO:0000313" key="9">
    <source>
        <dbReference type="EMBL" id="VVE04590.1"/>
    </source>
</evidence>
<feature type="binding site" evidence="7">
    <location>
        <position position="123"/>
    </location>
    <ligand>
        <name>Zn(2+)</name>
        <dbReference type="ChEBI" id="CHEBI:29105"/>
        <note>catalytic</note>
    </ligand>
</feature>
<name>A0A5E4V1D7_9BURK</name>
<keyword evidence="7" id="KW-0690">Ribosome biogenesis</keyword>
<dbReference type="Pfam" id="PF02130">
    <property type="entry name" value="YbeY"/>
    <property type="match status" value="1"/>
</dbReference>
<keyword evidence="4 7" id="KW-0255">Endonuclease</keyword>
<dbReference type="HAMAP" id="MF_00009">
    <property type="entry name" value="Endoribonucl_YbeY"/>
    <property type="match status" value="1"/>
</dbReference>
<sequence>MSERAVRHALTLTSQFVAGPAFASHKALLTRTAVRRWVQAALLADAELTLRFVDADEGQTLNRGYRGKDYATNVLTFAYAQDESDPVTGDIVLCCPVVEREANEQGIALEAHYAHLIVHGVLHAQGYDHEEDDEAQEMEGLETEILAGLGYADPYASEKSPPAAAAAEPVKAPKSRQAKTSVESVASAKPAKTSKALASRRT</sequence>
<keyword evidence="6 7" id="KW-0862">Zinc</keyword>
<evidence type="ECO:0000256" key="2">
    <source>
        <dbReference type="ARBA" id="ARBA00022722"/>
    </source>
</evidence>
<comment type="subcellular location">
    <subcellularLocation>
        <location evidence="7">Cytoplasm</location>
    </subcellularLocation>
</comment>
<evidence type="ECO:0000256" key="1">
    <source>
        <dbReference type="ARBA" id="ARBA00010875"/>
    </source>
</evidence>
<evidence type="ECO:0000256" key="7">
    <source>
        <dbReference type="HAMAP-Rule" id="MF_00009"/>
    </source>
</evidence>
<evidence type="ECO:0000313" key="10">
    <source>
        <dbReference type="Proteomes" id="UP000366819"/>
    </source>
</evidence>
<gene>
    <name evidence="7" type="primary">ybeY</name>
    <name evidence="9" type="ORF">PAQ31011_02316</name>
</gene>
<dbReference type="InterPro" id="IPR002036">
    <property type="entry name" value="YbeY"/>
</dbReference>